<reference evidence="3 4" key="2">
    <citation type="submission" date="2020-04" db="EMBL/GenBank/DDBJ databases">
        <title>MicrobeNet Type strains.</title>
        <authorList>
            <person name="Nicholson A.C."/>
        </authorList>
    </citation>
    <scope>NUCLEOTIDE SEQUENCE [LARGE SCALE GENOMIC DNA]</scope>
    <source>
        <strain evidence="3 4">CCUG 54536</strain>
    </source>
</reference>
<evidence type="ECO:0000313" key="4">
    <source>
        <dbReference type="Proteomes" id="UP000590460"/>
    </source>
</evidence>
<dbReference type="Proteomes" id="UP001525857">
    <property type="component" value="Unassembled WGS sequence"/>
</dbReference>
<protein>
    <submittedName>
        <fullName evidence="3">Uncharacterized protein</fullName>
    </submittedName>
</protein>
<feature type="transmembrane region" description="Helical" evidence="1">
    <location>
        <begin position="12"/>
        <end position="32"/>
    </location>
</feature>
<reference evidence="2 5" key="1">
    <citation type="submission" date="2018-08" db="EMBL/GenBank/DDBJ databases">
        <title>Draft genome sequences of Leuconostoc spp. and Weissella spp. with biocontrol potential.</title>
        <authorList>
            <person name="Lo R."/>
            <person name="Ho V.T.T."/>
            <person name="Turner M.S."/>
        </authorList>
    </citation>
    <scope>NUCLEOTIDE SEQUENCE [LARGE SCALE GENOMIC DNA]</scope>
    <source>
        <strain evidence="2 5">733</strain>
    </source>
</reference>
<dbReference type="Proteomes" id="UP000590460">
    <property type="component" value="Unassembled WGS sequence"/>
</dbReference>
<evidence type="ECO:0000256" key="1">
    <source>
        <dbReference type="SAM" id="Phobius"/>
    </source>
</evidence>
<gene>
    <name evidence="2" type="ORF">D0501_07935</name>
    <name evidence="3" type="ORF">HF966_05610</name>
</gene>
<dbReference type="EMBL" id="QVOV01000010">
    <property type="protein sequence ID" value="MCT8389997.1"/>
    <property type="molecule type" value="Genomic_DNA"/>
</dbReference>
<feature type="transmembrane region" description="Helical" evidence="1">
    <location>
        <begin position="89"/>
        <end position="107"/>
    </location>
</feature>
<keyword evidence="1" id="KW-1133">Transmembrane helix</keyword>
<dbReference type="RefSeq" id="WP_168676983.1">
    <property type="nucleotide sequence ID" value="NZ_BPKV01000007.1"/>
</dbReference>
<sequence length="145" mass="16687">MKKTFKKYYGYQWLAAVLLGWGLPFLGDLAGWDSLHKVVYLYLIINGVYMLYLGYAVRQRGYAPFTLLLMPLVFALVSTFWLGIVSDLYGFYLSIMYLVLSLFTFFGDTRDDPDENLIPIENGFHDLDSEESEVFQMPVEGGFKS</sequence>
<comment type="caution">
    <text evidence="3">The sequence shown here is derived from an EMBL/GenBank/DDBJ whole genome shotgun (WGS) entry which is preliminary data.</text>
</comment>
<name>A0A846ZG19_9LACO</name>
<proteinExistence type="predicted"/>
<feature type="transmembrane region" description="Helical" evidence="1">
    <location>
        <begin position="38"/>
        <end position="55"/>
    </location>
</feature>
<keyword evidence="1" id="KW-0472">Membrane</keyword>
<accession>A0A846ZG19</accession>
<feature type="transmembrane region" description="Helical" evidence="1">
    <location>
        <begin position="62"/>
        <end position="83"/>
    </location>
</feature>
<organism evidence="3 4">
    <name type="scientific">Leuconostoc holzapfelii</name>
    <dbReference type="NCBI Taxonomy" id="434464"/>
    <lineage>
        <taxon>Bacteria</taxon>
        <taxon>Bacillati</taxon>
        <taxon>Bacillota</taxon>
        <taxon>Bacilli</taxon>
        <taxon>Lactobacillales</taxon>
        <taxon>Lactobacillaceae</taxon>
        <taxon>Leuconostoc</taxon>
    </lineage>
</organism>
<evidence type="ECO:0000313" key="3">
    <source>
        <dbReference type="EMBL" id="NKZ18649.1"/>
    </source>
</evidence>
<evidence type="ECO:0000313" key="5">
    <source>
        <dbReference type="Proteomes" id="UP001525857"/>
    </source>
</evidence>
<keyword evidence="5" id="KW-1185">Reference proteome</keyword>
<dbReference type="AlphaFoldDB" id="A0A846ZG19"/>
<dbReference type="EMBL" id="JAAXPO010000005">
    <property type="protein sequence ID" value="NKZ18649.1"/>
    <property type="molecule type" value="Genomic_DNA"/>
</dbReference>
<keyword evidence="1" id="KW-0812">Transmembrane</keyword>
<evidence type="ECO:0000313" key="2">
    <source>
        <dbReference type="EMBL" id="MCT8389997.1"/>
    </source>
</evidence>